<reference evidence="6 7" key="1">
    <citation type="submission" date="2016-11" db="EMBL/GenBank/DDBJ databases">
        <authorList>
            <person name="Jaros S."/>
            <person name="Januszkiewicz K."/>
            <person name="Wedrychowicz H."/>
        </authorList>
    </citation>
    <scope>NUCLEOTIDE SEQUENCE [LARGE SCALE GENOMIC DNA]</scope>
    <source>
        <strain evidence="6 7">HD4</strain>
    </source>
</reference>
<proteinExistence type="predicted"/>
<dbReference type="SUPFAM" id="SSF51126">
    <property type="entry name" value="Pectin lyase-like"/>
    <property type="match status" value="1"/>
</dbReference>
<accession>A0A1M6SEP0</accession>
<dbReference type="RefSeq" id="WP_143188073.1">
    <property type="nucleotide sequence ID" value="NZ_FRBC01000004.1"/>
</dbReference>
<keyword evidence="3" id="KW-0732">Signal</keyword>
<evidence type="ECO:0000313" key="7">
    <source>
        <dbReference type="Proteomes" id="UP000184263"/>
    </source>
</evidence>
<keyword evidence="2" id="KW-0964">Secreted</keyword>
<dbReference type="InterPro" id="IPR012334">
    <property type="entry name" value="Pectin_lyas_fold"/>
</dbReference>
<feature type="non-terminal residue" evidence="6">
    <location>
        <position position="1453"/>
    </location>
</feature>
<evidence type="ECO:0000256" key="3">
    <source>
        <dbReference type="ARBA" id="ARBA00022729"/>
    </source>
</evidence>
<dbReference type="NCBIfam" id="TIGR01901">
    <property type="entry name" value="adhes_NPXG"/>
    <property type="match status" value="1"/>
</dbReference>
<name>A0A1M6SEP0_SELRU</name>
<dbReference type="GO" id="GO:0005576">
    <property type="term" value="C:extracellular region"/>
    <property type="evidence" value="ECO:0007669"/>
    <property type="project" value="UniProtKB-SubCell"/>
</dbReference>
<protein>
    <submittedName>
        <fullName evidence="6">Filamentous hemagglutinin family N-terminal domain-containing protein</fullName>
    </submittedName>
</protein>
<dbReference type="SMART" id="SM00912">
    <property type="entry name" value="Haemagg_act"/>
    <property type="match status" value="1"/>
</dbReference>
<dbReference type="InterPro" id="IPR008638">
    <property type="entry name" value="FhaB/CdiA-like_TPS"/>
</dbReference>
<dbReference type="InterPro" id="IPR050909">
    <property type="entry name" value="Bact_Autotransporter_VF"/>
</dbReference>
<sequence>MMKKSRYDALRLAVAIGLSASLWSGGTVEAFPQQPQIRSGNADINKDGDTLRVKQDSQRLALDWDSFNIAKDEHVIFEQGGRDKIALNRIVGDNTRASEIYGSLQADGTVFLLNPHGVIFQQGAQIDVGNLVASTATVDDTYMQNFSAKTGDILLQLDDQKPNGIKNCGEIKSQGGLVVLHASKVENTGAIENAQGTVALAAAKKLNLSLDTAGKINFTVNDEVAKANALNSGTIKADGGYILMTAKSTGNMLQDTVVNNTGIMEARTLNVNDKGEILLDGGNSGIVDVGGTMDVSGTDAGQSGGTIQIKGDDKRIHEAGLKMLADGDVNGGQIRLSGGEKLGFVGRSQGLIRASGGEKAGEFLIDSPVSVSIGTQVENGNETLKDETINNNIKPGFINRLLSNGTNVTIQADNGDIDKLRKTSIYVNAPITKTAVNSDTTLNLRAQRDVYVNGSITSNAGKLNINLQADTDGVGKGMVVLNGNVATNGGDFTSGTGQNITDGTVGTFIGNVKDKIRDKQDIIISTKGGNVNFYGDVGLGIENGTFTIDTTGGTGTGNINISGNLGSVNTYKFFQNGSSSGKGGDAVVDGDLEKLLEVYYDKYLKDVVWLKTSELSTKTITTPEGKTQTVYDWLKERILGDESQYLKEKPANAAAEKKAIEDYYKAHVQLGSRDTPMEFSELAYNKTLYQKLASHILTTVPCTNDNRESILNRWERAKVAAQEGTEGGAAQGDKYLATITTPLEDWVIRSQLEPLLTKDVKNEEWLLGGRTGYTGSAGAKYKGSAAKKDDRVFSWQTGPEAGQAFYKTSGIGTGTTTTNMYQGWSKDTDKTKDRFKYEEPNNNENPDEYEQPFVAIGFRKDTSWADVNDQKSNVRGFVQETNRAHADVELKSSEGNITIGGNVGKSAPLHDLTINTAGKVKTGGDINPGTMDKYKEHQYQIDTGEAYTGLVQIDGQLNIVGSAGVEIGDHITADSVDIGSKGNIGIHGIDAVGKVKLVTEGLDSTITMNETLPKDDGSTLNDGIKTQSTDPDAVILDAHDGKFVNKSTVTKGIETGQGGGWKIYTKSPEGNEYGKNLDSGTYALWGRSPKDTGEEENIYRYAALPEDENHNGRYIFNYQPVMTYTVDDMEKTYGESLGDKVSTEVSAKIQDDEKEKLMNYRGTAFDESSVLNEETKAFVDVSSKGFAAEATRTDGDYEAEDGDKAIYAITVDEPSFNSTAAAHGYKPELAGESKLTINRRDLQVSVNPRVEYGSNVSGESSNSEEIQATGLVNDDTIDKVGYVLTDGYRSQLRKGAVTADVGAHTGAVKTETVSFTDTKDAANYQIVAKEGTLTITPHDVVLKLTGEGEKLTEDNIINTATPYEEQLINGDTSKDAPKLDWKIGDKLSDSKYAIGVQANQKDIASGDVVGNYRFTYEGAYILKTPVMPDKPKEEPAVVPDKPKEEPAVVPDKP</sequence>
<evidence type="ECO:0000259" key="5">
    <source>
        <dbReference type="SMART" id="SM00912"/>
    </source>
</evidence>
<dbReference type="Gene3D" id="2.160.20.10">
    <property type="entry name" value="Single-stranded right-handed beta-helix, Pectin lyase-like"/>
    <property type="match status" value="1"/>
</dbReference>
<gene>
    <name evidence="6" type="ORF">SAMN05216582_10438</name>
</gene>
<organism evidence="6 7">
    <name type="scientific">Selenomonas ruminantium</name>
    <dbReference type="NCBI Taxonomy" id="971"/>
    <lineage>
        <taxon>Bacteria</taxon>
        <taxon>Bacillati</taxon>
        <taxon>Bacillota</taxon>
        <taxon>Negativicutes</taxon>
        <taxon>Selenomonadales</taxon>
        <taxon>Selenomonadaceae</taxon>
        <taxon>Selenomonas</taxon>
    </lineage>
</organism>
<dbReference type="PANTHER" id="PTHR12338">
    <property type="entry name" value="AUTOTRANSPORTER"/>
    <property type="match status" value="1"/>
</dbReference>
<dbReference type="OrthoDB" id="218680at2"/>
<dbReference type="Proteomes" id="UP000184263">
    <property type="component" value="Unassembled WGS sequence"/>
</dbReference>
<feature type="compositionally biased region" description="Basic and acidic residues" evidence="4">
    <location>
        <begin position="1429"/>
        <end position="1453"/>
    </location>
</feature>
<evidence type="ECO:0000256" key="1">
    <source>
        <dbReference type="ARBA" id="ARBA00004613"/>
    </source>
</evidence>
<feature type="region of interest" description="Disordered" evidence="4">
    <location>
        <begin position="1425"/>
        <end position="1453"/>
    </location>
</feature>
<evidence type="ECO:0000313" key="6">
    <source>
        <dbReference type="EMBL" id="SHK43213.1"/>
    </source>
</evidence>
<feature type="domain" description="Filamentous haemagglutinin FhaB/tRNA nuclease CdiA-like TPS" evidence="5">
    <location>
        <begin position="28"/>
        <end position="142"/>
    </location>
</feature>
<evidence type="ECO:0000256" key="2">
    <source>
        <dbReference type="ARBA" id="ARBA00022525"/>
    </source>
</evidence>
<evidence type="ECO:0000256" key="4">
    <source>
        <dbReference type="SAM" id="MobiDB-lite"/>
    </source>
</evidence>
<dbReference type="PANTHER" id="PTHR12338:SF8">
    <property type="entry name" value="HEME_HEMOPEXIN-BINDING PROTEIN"/>
    <property type="match status" value="1"/>
</dbReference>
<dbReference type="EMBL" id="FRBC01000004">
    <property type="protein sequence ID" value="SHK43213.1"/>
    <property type="molecule type" value="Genomic_DNA"/>
</dbReference>
<dbReference type="InterPro" id="IPR011050">
    <property type="entry name" value="Pectin_lyase_fold/virulence"/>
</dbReference>
<comment type="subcellular location">
    <subcellularLocation>
        <location evidence="1">Secreted</location>
    </subcellularLocation>
</comment>
<dbReference type="Pfam" id="PF05860">
    <property type="entry name" value="TPS"/>
    <property type="match status" value="1"/>
</dbReference>